<protein>
    <submittedName>
        <fullName evidence="1">Uncharacterized protein</fullName>
    </submittedName>
</protein>
<name>A0A1C4CUW0_BACTU</name>
<dbReference type="Proteomes" id="UP000195991">
    <property type="component" value="Unassembled WGS sequence"/>
</dbReference>
<reference evidence="1 2" key="1">
    <citation type="submission" date="2016-08" db="EMBL/GenBank/DDBJ databases">
        <authorList>
            <person name="Seilhamer J.J."/>
        </authorList>
    </citation>
    <scope>NUCLEOTIDE SEQUENCE [LARGE SCALE GENOMIC DNA]</scope>
    <source>
        <strain evidence="1 2">IEBC_T61001</strain>
    </source>
</reference>
<evidence type="ECO:0000313" key="1">
    <source>
        <dbReference type="EMBL" id="SCC22831.1"/>
    </source>
</evidence>
<dbReference type="AlphaFoldDB" id="A0A1C4CUW0"/>
<sequence length="21" mass="2596">MYQENGFRIARLQISYMQISF</sequence>
<evidence type="ECO:0000313" key="2">
    <source>
        <dbReference type="Proteomes" id="UP000195991"/>
    </source>
</evidence>
<organism evidence="1 2">
    <name type="scientific">Bacillus thuringiensis</name>
    <dbReference type="NCBI Taxonomy" id="1428"/>
    <lineage>
        <taxon>Bacteria</taxon>
        <taxon>Bacillati</taxon>
        <taxon>Bacillota</taxon>
        <taxon>Bacilli</taxon>
        <taxon>Bacillales</taxon>
        <taxon>Bacillaceae</taxon>
        <taxon>Bacillus</taxon>
        <taxon>Bacillus cereus group</taxon>
    </lineage>
</organism>
<dbReference type="EMBL" id="FMBI01000027">
    <property type="protein sequence ID" value="SCC22831.1"/>
    <property type="molecule type" value="Genomic_DNA"/>
</dbReference>
<proteinExistence type="predicted"/>
<gene>
    <name evidence="1" type="ORF">BTT61001_02044</name>
</gene>
<accession>A0A1C4CUW0</accession>